<organism evidence="1 2">
    <name type="scientific">Bradyrhizobium canariense</name>
    <dbReference type="NCBI Taxonomy" id="255045"/>
    <lineage>
        <taxon>Bacteria</taxon>
        <taxon>Pseudomonadati</taxon>
        <taxon>Pseudomonadota</taxon>
        <taxon>Alphaproteobacteria</taxon>
        <taxon>Hyphomicrobiales</taxon>
        <taxon>Nitrobacteraceae</taxon>
        <taxon>Bradyrhizobium</taxon>
    </lineage>
</organism>
<sequence length="153" mass="17054">MRNVSVVPGKSSRTGAFLGWIRALVSKSADLDELRRVNRGELEQIARDLILSPRDLYALLENNFPRDLLKERLAEFELSPAAVKARHPDVFHDLQRVCGNCPSTKRCAGEFAQQDHGLHRSSYCPNTPTLQALKQENLESNARASLPIGPCCC</sequence>
<keyword evidence="2" id="KW-1185">Reference proteome</keyword>
<protein>
    <submittedName>
        <fullName evidence="1">Uncharacterized protein</fullName>
    </submittedName>
</protein>
<dbReference type="AlphaFoldDB" id="A0A1H1SVZ2"/>
<proteinExistence type="predicted"/>
<evidence type="ECO:0000313" key="1">
    <source>
        <dbReference type="EMBL" id="SDS52160.1"/>
    </source>
</evidence>
<dbReference type="EMBL" id="LT629750">
    <property type="protein sequence ID" value="SDS52160.1"/>
    <property type="molecule type" value="Genomic_DNA"/>
</dbReference>
<reference evidence="2" key="1">
    <citation type="submission" date="2016-10" db="EMBL/GenBank/DDBJ databases">
        <authorList>
            <person name="Varghese N."/>
            <person name="Submissions S."/>
        </authorList>
    </citation>
    <scope>NUCLEOTIDE SEQUENCE [LARGE SCALE GENOMIC DNA]</scope>
    <source>
        <strain evidence="2">GAS369</strain>
    </source>
</reference>
<dbReference type="Proteomes" id="UP000243904">
    <property type="component" value="Chromosome I"/>
</dbReference>
<name>A0A1H1SVZ2_9BRAD</name>
<evidence type="ECO:0000313" key="2">
    <source>
        <dbReference type="Proteomes" id="UP000243904"/>
    </source>
</evidence>
<gene>
    <name evidence="1" type="ORF">SAMN05444158_2312</name>
</gene>
<accession>A0A1H1SVZ2</accession>